<sequence>MAETKKPVKLAGSSLTHSCHVCAFFHTKEEKYRVLMPFIKEGFERGDRAFHIVNPERRAEHMERLGQEGIDTAEAEAQGLLEVLHWRETYIKDGRFDQQLMTETLTKAIASGKTPTGKMSRNIASMEWALEDLPGVHDIVEYESRLNQVLPKDHDPVICTYDLSQFDAGMVMDVMRTHPMVIIGGILQENPFYVPPEEMLKEIEERKSTT</sequence>
<dbReference type="EMBL" id="JAUYVH010000001">
    <property type="protein sequence ID" value="MDQ9169122.1"/>
    <property type="molecule type" value="Genomic_DNA"/>
</dbReference>
<dbReference type="InterPro" id="IPR025847">
    <property type="entry name" value="MEDS_domain"/>
</dbReference>
<feature type="domain" description="MEDS" evidence="1">
    <location>
        <begin position="20"/>
        <end position="179"/>
    </location>
</feature>
<accession>A0ABU1BJR9</accession>
<dbReference type="Pfam" id="PF14417">
    <property type="entry name" value="MEDS"/>
    <property type="match status" value="1"/>
</dbReference>
<keyword evidence="3" id="KW-1185">Reference proteome</keyword>
<gene>
    <name evidence="2" type="ORF">Q8A64_01730</name>
</gene>
<name>A0ABU1BJR9_9BURK</name>
<organism evidence="2 3">
    <name type="scientific">Keguizhuia sedimenti</name>
    <dbReference type="NCBI Taxonomy" id="3064264"/>
    <lineage>
        <taxon>Bacteria</taxon>
        <taxon>Pseudomonadati</taxon>
        <taxon>Pseudomonadota</taxon>
        <taxon>Betaproteobacteria</taxon>
        <taxon>Burkholderiales</taxon>
        <taxon>Oxalobacteraceae</taxon>
        <taxon>Keguizhuia</taxon>
    </lineage>
</organism>
<dbReference type="RefSeq" id="WP_338434947.1">
    <property type="nucleotide sequence ID" value="NZ_JAUYVH010000001.1"/>
</dbReference>
<evidence type="ECO:0000313" key="3">
    <source>
        <dbReference type="Proteomes" id="UP001225596"/>
    </source>
</evidence>
<protein>
    <submittedName>
        <fullName evidence="2">MEDS domain-containing protein</fullName>
    </submittedName>
</protein>
<dbReference type="Proteomes" id="UP001225596">
    <property type="component" value="Unassembled WGS sequence"/>
</dbReference>
<reference evidence="2 3" key="1">
    <citation type="submission" date="2023-08" db="EMBL/GenBank/DDBJ databases">
        <title>Oxalobacteraceae gen .nov., isolated from river sludge outside the plant.</title>
        <authorList>
            <person name="Zhao S.Y."/>
        </authorList>
    </citation>
    <scope>NUCLEOTIDE SEQUENCE [LARGE SCALE GENOMIC DNA]</scope>
    <source>
        <strain evidence="2 3">R-40</strain>
    </source>
</reference>
<evidence type="ECO:0000259" key="1">
    <source>
        <dbReference type="Pfam" id="PF14417"/>
    </source>
</evidence>
<evidence type="ECO:0000313" key="2">
    <source>
        <dbReference type="EMBL" id="MDQ9169122.1"/>
    </source>
</evidence>
<proteinExistence type="predicted"/>
<comment type="caution">
    <text evidence="2">The sequence shown here is derived from an EMBL/GenBank/DDBJ whole genome shotgun (WGS) entry which is preliminary data.</text>
</comment>